<gene>
    <name evidence="1" type="ORF">DFH07DRAFT_783640</name>
</gene>
<evidence type="ECO:0000313" key="2">
    <source>
        <dbReference type="Proteomes" id="UP001215280"/>
    </source>
</evidence>
<reference evidence="1" key="1">
    <citation type="submission" date="2023-03" db="EMBL/GenBank/DDBJ databases">
        <title>Massive genome expansion in bonnet fungi (Mycena s.s.) driven by repeated elements and novel gene families across ecological guilds.</title>
        <authorList>
            <consortium name="Lawrence Berkeley National Laboratory"/>
            <person name="Harder C.B."/>
            <person name="Miyauchi S."/>
            <person name="Viragh M."/>
            <person name="Kuo A."/>
            <person name="Thoen E."/>
            <person name="Andreopoulos B."/>
            <person name="Lu D."/>
            <person name="Skrede I."/>
            <person name="Drula E."/>
            <person name="Henrissat B."/>
            <person name="Morin E."/>
            <person name="Kohler A."/>
            <person name="Barry K."/>
            <person name="LaButti K."/>
            <person name="Morin E."/>
            <person name="Salamov A."/>
            <person name="Lipzen A."/>
            <person name="Mereny Z."/>
            <person name="Hegedus B."/>
            <person name="Baldrian P."/>
            <person name="Stursova M."/>
            <person name="Weitz H."/>
            <person name="Taylor A."/>
            <person name="Grigoriev I.V."/>
            <person name="Nagy L.G."/>
            <person name="Martin F."/>
            <person name="Kauserud H."/>
        </authorList>
    </citation>
    <scope>NUCLEOTIDE SEQUENCE</scope>
    <source>
        <strain evidence="1">CBHHK188m</strain>
    </source>
</reference>
<protein>
    <submittedName>
        <fullName evidence="1">Uncharacterized protein</fullName>
    </submittedName>
</protein>
<name>A0AAD7MLK9_9AGAR</name>
<sequence length="537" mass="58021">MSRGGACFWGSGACNGSACVMMNIYISSTLKYCAPWLIGNAKGLDLTSRRVVHVFGAVSSTLKYSVVHWRCKEPVFNTSTGGAFFWRSVSKYQNSSTLKYCALWLIGDAKSLDSSPRRAVHSFGAVSAYGKCMNRQVITTEVLCPWPTGNAGGPDSTLRRAVQSCGGSGACKGSARGVMNIYISPTLKYCATWPTGNSGGLDSTLQSQQISKFINTEVLRTVAHWRCKEPGFNTSKGGASFWGSGACQGSACLMENIYIVEGPGTNTSKGGAVMLAGDHPVSWRICILLRYIKCANRQVTDTELLRPMVLGNAGCLDSNLKGWCIPGISLCCGEDFYGYISIYFAPPPIGDAGGLDSTLRRVVHSPGAVMLAKDHPVSGPVITPWELCNMNFHLSLPSHRIQAGNRLCKYLLLANKLLDDFVSMQPNFDVVVEWPDTLVLGISTTIVHVLLRLGPQELLRATVDQIEQSPSATIKCPDMGSDLGDLKTHCPDFDSDLSFSGYPFVRTLAQTSHRKFSNFVQTVDRTSQGVITGPPVS</sequence>
<comment type="caution">
    <text evidence="1">The sequence shown here is derived from an EMBL/GenBank/DDBJ whole genome shotgun (WGS) entry which is preliminary data.</text>
</comment>
<proteinExistence type="predicted"/>
<organism evidence="1 2">
    <name type="scientific">Mycena maculata</name>
    <dbReference type="NCBI Taxonomy" id="230809"/>
    <lineage>
        <taxon>Eukaryota</taxon>
        <taxon>Fungi</taxon>
        <taxon>Dikarya</taxon>
        <taxon>Basidiomycota</taxon>
        <taxon>Agaricomycotina</taxon>
        <taxon>Agaricomycetes</taxon>
        <taxon>Agaricomycetidae</taxon>
        <taxon>Agaricales</taxon>
        <taxon>Marasmiineae</taxon>
        <taxon>Mycenaceae</taxon>
        <taxon>Mycena</taxon>
    </lineage>
</organism>
<dbReference type="Proteomes" id="UP001215280">
    <property type="component" value="Unassembled WGS sequence"/>
</dbReference>
<accession>A0AAD7MLK9</accession>
<dbReference type="EMBL" id="JARJLG010000250">
    <property type="protein sequence ID" value="KAJ7723182.1"/>
    <property type="molecule type" value="Genomic_DNA"/>
</dbReference>
<evidence type="ECO:0000313" key="1">
    <source>
        <dbReference type="EMBL" id="KAJ7723182.1"/>
    </source>
</evidence>
<dbReference type="AlphaFoldDB" id="A0AAD7MLK9"/>
<keyword evidence="2" id="KW-1185">Reference proteome</keyword>